<evidence type="ECO:0000313" key="2">
    <source>
        <dbReference type="Proteomes" id="UP001648503"/>
    </source>
</evidence>
<comment type="caution">
    <text evidence="1">The sequence shown here is derived from an EMBL/GenBank/DDBJ whole genome shotgun (WGS) entry which is preliminary data.</text>
</comment>
<dbReference type="PANTHER" id="PTHR44442">
    <property type="entry name" value="3-KETO-STEROID REDUCTASE"/>
    <property type="match status" value="1"/>
</dbReference>
<evidence type="ECO:0008006" key="3">
    <source>
        <dbReference type="Google" id="ProtNLM"/>
    </source>
</evidence>
<reference evidence="1 2" key="1">
    <citation type="submission" date="2021-02" db="EMBL/GenBank/DDBJ databases">
        <title>Variation within the Batrachochytrium salamandrivorans European outbreak.</title>
        <authorList>
            <person name="Kelly M."/>
            <person name="Pasmans F."/>
            <person name="Shea T.P."/>
            <person name="Munoz J.F."/>
            <person name="Carranza S."/>
            <person name="Cuomo C.A."/>
            <person name="Martel A."/>
        </authorList>
    </citation>
    <scope>NUCLEOTIDE SEQUENCE [LARGE SCALE GENOMIC DNA]</scope>
    <source>
        <strain evidence="1 2">AMFP18/2</strain>
    </source>
</reference>
<dbReference type="InterPro" id="IPR036291">
    <property type="entry name" value="NAD(P)-bd_dom_sf"/>
</dbReference>
<dbReference type="InterPro" id="IPR002347">
    <property type="entry name" value="SDR_fam"/>
</dbReference>
<dbReference type="InterPro" id="IPR052834">
    <property type="entry name" value="3KSR/17beta-HSD"/>
</dbReference>
<name>A0ABQ8FJZ1_9FUNG</name>
<dbReference type="Gene3D" id="3.40.50.720">
    <property type="entry name" value="NAD(P)-binding Rossmann-like Domain"/>
    <property type="match status" value="1"/>
</dbReference>
<keyword evidence="2" id="KW-1185">Reference proteome</keyword>
<gene>
    <name evidence="1" type="ORF">BASA50_002942</name>
</gene>
<dbReference type="SUPFAM" id="SSF51735">
    <property type="entry name" value="NAD(P)-binding Rossmann-fold domains"/>
    <property type="match status" value="1"/>
</dbReference>
<dbReference type="PRINTS" id="PR00081">
    <property type="entry name" value="GDHRDH"/>
</dbReference>
<dbReference type="Pfam" id="PF00106">
    <property type="entry name" value="adh_short"/>
    <property type="match status" value="1"/>
</dbReference>
<proteinExistence type="predicted"/>
<organism evidence="1 2">
    <name type="scientific">Batrachochytrium salamandrivorans</name>
    <dbReference type="NCBI Taxonomy" id="1357716"/>
    <lineage>
        <taxon>Eukaryota</taxon>
        <taxon>Fungi</taxon>
        <taxon>Fungi incertae sedis</taxon>
        <taxon>Chytridiomycota</taxon>
        <taxon>Chytridiomycota incertae sedis</taxon>
        <taxon>Chytridiomycetes</taxon>
        <taxon>Rhizophydiales</taxon>
        <taxon>Rhizophydiales incertae sedis</taxon>
        <taxon>Batrachochytrium</taxon>
    </lineage>
</organism>
<dbReference type="PANTHER" id="PTHR44442:SF1">
    <property type="entry name" value="3-KETO-STEROID REDUCTASE_17-BETA-HYDROXYSTEROID DEHYDROGENASE 7"/>
    <property type="match status" value="1"/>
</dbReference>
<dbReference type="EMBL" id="JAFCIX010000063">
    <property type="protein sequence ID" value="KAH6599600.1"/>
    <property type="molecule type" value="Genomic_DNA"/>
</dbReference>
<evidence type="ECO:0000313" key="1">
    <source>
        <dbReference type="EMBL" id="KAH6599600.1"/>
    </source>
</evidence>
<protein>
    <recommendedName>
        <fullName evidence="3">3-keto-steroid reductase</fullName>
    </recommendedName>
</protein>
<sequence>MAPTNPPSDSIVALITGANRNKQKAIDAQEQLIAKHFDNAADGQQFVQLLLVDLSNTGSVFAACAEIKSRFHHIDFLILNAGIMPISHTSFSGGAKDLFTRPATLAKTGGDSLVQRMGTVTSEGLGEVFAANVFGHYIMVRELEDTMAASKDARIVWMSSTTANPTMMSFEDFQCIKGNYPYESSKRLGELISLEMGPYLAERGIHSFIASPGIVNSGITQGAISSWMVFGVMIILRLLGLSGINITGKNGATSTLFLATSENPKSIDSTKVFHSEITRFGHRSVEMLSIDSGDALARQNLLVELEALRSKFHALAVKNGYLKA</sequence>
<accession>A0ABQ8FJZ1</accession>
<dbReference type="Proteomes" id="UP001648503">
    <property type="component" value="Unassembled WGS sequence"/>
</dbReference>